<dbReference type="GO" id="GO:0005344">
    <property type="term" value="F:oxygen carrier activity"/>
    <property type="evidence" value="ECO:0007669"/>
    <property type="project" value="UniProtKB-KW"/>
</dbReference>
<feature type="region of interest" description="Disordered" evidence="2">
    <location>
        <begin position="218"/>
        <end position="286"/>
    </location>
</feature>
<dbReference type="AlphaFoldDB" id="A0A812IZE1"/>
<keyword evidence="1" id="KW-0349">Heme</keyword>
<protein>
    <recommendedName>
        <fullName evidence="3">Globin domain-containing protein</fullName>
    </recommendedName>
</protein>
<feature type="domain" description="Globin" evidence="3">
    <location>
        <begin position="63"/>
        <end position="181"/>
    </location>
</feature>
<dbReference type="PROSITE" id="PS01033">
    <property type="entry name" value="GLOBIN"/>
    <property type="match status" value="1"/>
</dbReference>
<keyword evidence="1" id="KW-0813">Transport</keyword>
<dbReference type="InterPro" id="IPR012292">
    <property type="entry name" value="Globin/Proto"/>
</dbReference>
<name>A0A812IZE1_SYMPI</name>
<comment type="similarity">
    <text evidence="1">Belongs to the globin family.</text>
</comment>
<keyword evidence="5" id="KW-1185">Reference proteome</keyword>
<feature type="non-terminal residue" evidence="4">
    <location>
        <position position="286"/>
    </location>
</feature>
<keyword evidence="1" id="KW-0561">Oxygen transport</keyword>
<dbReference type="InterPro" id="IPR044399">
    <property type="entry name" value="Mb-like_M"/>
</dbReference>
<evidence type="ECO:0000256" key="2">
    <source>
        <dbReference type="SAM" id="MobiDB-lite"/>
    </source>
</evidence>
<dbReference type="OrthoDB" id="443789at2759"/>
<dbReference type="CDD" id="cd01040">
    <property type="entry name" value="Mb-like"/>
    <property type="match status" value="1"/>
</dbReference>
<feature type="compositionally biased region" description="Basic and acidic residues" evidence="2">
    <location>
        <begin position="259"/>
        <end position="276"/>
    </location>
</feature>
<keyword evidence="1" id="KW-0408">Iron</keyword>
<keyword evidence="1" id="KW-0479">Metal-binding</keyword>
<dbReference type="EMBL" id="CAJNIZ010001503">
    <property type="protein sequence ID" value="CAE7192494.1"/>
    <property type="molecule type" value="Genomic_DNA"/>
</dbReference>
<dbReference type="Proteomes" id="UP000649617">
    <property type="component" value="Unassembled WGS sequence"/>
</dbReference>
<organism evidence="4 5">
    <name type="scientific">Symbiodinium pilosum</name>
    <name type="common">Dinoflagellate</name>
    <dbReference type="NCBI Taxonomy" id="2952"/>
    <lineage>
        <taxon>Eukaryota</taxon>
        <taxon>Sar</taxon>
        <taxon>Alveolata</taxon>
        <taxon>Dinophyceae</taxon>
        <taxon>Suessiales</taxon>
        <taxon>Symbiodiniaceae</taxon>
        <taxon>Symbiodinium</taxon>
    </lineage>
</organism>
<proteinExistence type="inferred from homology"/>
<evidence type="ECO:0000313" key="4">
    <source>
        <dbReference type="EMBL" id="CAE7192494.1"/>
    </source>
</evidence>
<dbReference type="Gene3D" id="1.10.490.10">
    <property type="entry name" value="Globins"/>
    <property type="match status" value="1"/>
</dbReference>
<dbReference type="Pfam" id="PF00042">
    <property type="entry name" value="Globin"/>
    <property type="match status" value="1"/>
</dbReference>
<dbReference type="InterPro" id="IPR009050">
    <property type="entry name" value="Globin-like_sf"/>
</dbReference>
<evidence type="ECO:0000256" key="1">
    <source>
        <dbReference type="RuleBase" id="RU000356"/>
    </source>
</evidence>
<dbReference type="GO" id="GO:0020037">
    <property type="term" value="F:heme binding"/>
    <property type="evidence" value="ECO:0007669"/>
    <property type="project" value="InterPro"/>
</dbReference>
<comment type="caution">
    <text evidence="4">The sequence shown here is derived from an EMBL/GenBank/DDBJ whole genome shotgun (WGS) entry which is preliminary data.</text>
</comment>
<dbReference type="SUPFAM" id="SSF46458">
    <property type="entry name" value="Globin-like"/>
    <property type="match status" value="1"/>
</dbReference>
<accession>A0A812IZE1</accession>
<sequence length="286" mass="32112">MADVSSGSENEEETEYCIDEAADIQQLIEEDEEDNPHYDTMELNIDEVIEVLEVNEFVFEELRLAADIVEETQEAWRLFISLASSRDAAGEAIYSAIFESAPTLQNLFKTPRPVMAMRFMNGLNTIISSMHTPSALKVTVETLGFQHLDLDVTVPRVGLFRDAVVELFEQELAERFTSRARSGLKSIFNYVGGAYIFIRREYASRIKIIGRSWRTANNKVEGSDAGSESDHKSGEAMNGLSISFDELQDKVTMNTSGSKDGEEKEARDSEAKKTMETMKVPTTFNE</sequence>
<reference evidence="4" key="1">
    <citation type="submission" date="2021-02" db="EMBL/GenBank/DDBJ databases">
        <authorList>
            <person name="Dougan E. K."/>
            <person name="Rhodes N."/>
            <person name="Thang M."/>
            <person name="Chan C."/>
        </authorList>
    </citation>
    <scope>NUCLEOTIDE SEQUENCE</scope>
</reference>
<evidence type="ECO:0000313" key="5">
    <source>
        <dbReference type="Proteomes" id="UP000649617"/>
    </source>
</evidence>
<gene>
    <name evidence="4" type="ORF">SPIL2461_LOCUS1532</name>
</gene>
<evidence type="ECO:0000259" key="3">
    <source>
        <dbReference type="PROSITE" id="PS01033"/>
    </source>
</evidence>
<dbReference type="GO" id="GO:0019825">
    <property type="term" value="F:oxygen binding"/>
    <property type="evidence" value="ECO:0007669"/>
    <property type="project" value="InterPro"/>
</dbReference>
<dbReference type="InterPro" id="IPR000971">
    <property type="entry name" value="Globin"/>
</dbReference>